<feature type="domain" description="CRAL-TRIO" evidence="1">
    <location>
        <begin position="115"/>
        <end position="280"/>
    </location>
</feature>
<proteinExistence type="predicted"/>
<evidence type="ECO:0000313" key="4">
    <source>
        <dbReference type="EMBL" id="CAE0445292.1"/>
    </source>
</evidence>
<sequence length="411" mass="46958">MEVDKKQFNPGNSDKRAIKWDETLDFPLASQEEEEEVKELRSLLAEDFADRACGKWPDVTGDVRLLRFLRGYDHQLEAAAEAVRDMLQIRDKYNMDEVHESFADVECNNEYFPGGNEVQSLIPGLGTVGISFSGHPVCYVPIGRHNVQRYLEEYGEEHYIKFYLAQVESRMMQLHRLSEKEGRMIKIIIIIDLKGAGLAAVTNKRWRKFEKTFLNPINKAQAECLARLFFINAPWWILRFYNGIKRVIPPNTRRKIAMLGANYRSELLHHLDAGTLQRMLTFGEMNGDKLVDGGGDISIAARSSFERQLVANPGDTIKVEFELKTQGDVDFGVTIFQPPDEGSEEFNGLQESVLVETKRLTEKDGMVVEKIVVPGDGKEQCMLELKFSNTHSWMRSKTIFLRTEVIASLSR</sequence>
<dbReference type="InterPro" id="IPR051064">
    <property type="entry name" value="SEC14/CRAL-TRIO_domain"/>
</dbReference>
<dbReference type="GO" id="GO:0005737">
    <property type="term" value="C:cytoplasm"/>
    <property type="evidence" value="ECO:0007669"/>
    <property type="project" value="TreeGrafter"/>
</dbReference>
<dbReference type="Gene3D" id="3.40.525.10">
    <property type="entry name" value="CRAL-TRIO lipid binding domain"/>
    <property type="match status" value="1"/>
</dbReference>
<dbReference type="SMART" id="SM00516">
    <property type="entry name" value="SEC14"/>
    <property type="match status" value="1"/>
</dbReference>
<dbReference type="AlphaFoldDB" id="A0A6S8F776"/>
<dbReference type="InterPro" id="IPR036273">
    <property type="entry name" value="CRAL/TRIO_N_dom_sf"/>
</dbReference>
<dbReference type="InterPro" id="IPR036865">
    <property type="entry name" value="CRAL-TRIO_dom_sf"/>
</dbReference>
<dbReference type="InterPro" id="IPR036598">
    <property type="entry name" value="GOLD_dom_sf"/>
</dbReference>
<dbReference type="EMBL" id="HBIN01020061">
    <property type="protein sequence ID" value="CAE0445292.1"/>
    <property type="molecule type" value="Transcribed_RNA"/>
</dbReference>
<dbReference type="Pfam" id="PF00650">
    <property type="entry name" value="CRAL_TRIO"/>
    <property type="match status" value="1"/>
</dbReference>
<protein>
    <recommendedName>
        <fullName evidence="1">CRAL-TRIO domain-containing protein</fullName>
    </recommendedName>
</protein>
<name>A0A6S8F776_9STRA</name>
<dbReference type="EMBL" id="HBIN01020057">
    <property type="protein sequence ID" value="CAE0445289.1"/>
    <property type="molecule type" value="Transcribed_RNA"/>
</dbReference>
<evidence type="ECO:0000259" key="1">
    <source>
        <dbReference type="PROSITE" id="PS50191"/>
    </source>
</evidence>
<accession>A0A6S8F776</accession>
<dbReference type="CDD" id="cd00170">
    <property type="entry name" value="SEC14"/>
    <property type="match status" value="1"/>
</dbReference>
<dbReference type="EMBL" id="HBIN01020056">
    <property type="protein sequence ID" value="CAE0445288.1"/>
    <property type="molecule type" value="Transcribed_RNA"/>
</dbReference>
<organism evidence="2">
    <name type="scientific">Aplanochytrium stocchinoi</name>
    <dbReference type="NCBI Taxonomy" id="215587"/>
    <lineage>
        <taxon>Eukaryota</taxon>
        <taxon>Sar</taxon>
        <taxon>Stramenopiles</taxon>
        <taxon>Bigyra</taxon>
        <taxon>Labyrinthulomycetes</taxon>
        <taxon>Thraustochytrida</taxon>
        <taxon>Thraustochytriidae</taxon>
        <taxon>Aplanochytrium</taxon>
    </lineage>
</organism>
<dbReference type="PROSITE" id="PS50191">
    <property type="entry name" value="CRAL_TRIO"/>
    <property type="match status" value="1"/>
</dbReference>
<evidence type="ECO:0000313" key="2">
    <source>
        <dbReference type="EMBL" id="CAE0445288.1"/>
    </source>
</evidence>
<dbReference type="Gene3D" id="2.60.120.680">
    <property type="entry name" value="GOLD domain"/>
    <property type="match status" value="1"/>
</dbReference>
<dbReference type="PANTHER" id="PTHR23324">
    <property type="entry name" value="SEC14 RELATED PROTEIN"/>
    <property type="match status" value="1"/>
</dbReference>
<dbReference type="SUPFAM" id="SSF52087">
    <property type="entry name" value="CRAL/TRIO domain"/>
    <property type="match status" value="1"/>
</dbReference>
<dbReference type="InterPro" id="IPR001251">
    <property type="entry name" value="CRAL-TRIO_dom"/>
</dbReference>
<gene>
    <name evidence="2" type="ORF">ASTO00021_LOCUS15307</name>
    <name evidence="3" type="ORF">ASTO00021_LOCUS15308</name>
    <name evidence="4" type="ORF">ASTO00021_LOCUS15311</name>
</gene>
<reference evidence="2" key="1">
    <citation type="submission" date="2021-01" db="EMBL/GenBank/DDBJ databases">
        <authorList>
            <person name="Corre E."/>
            <person name="Pelletier E."/>
            <person name="Niang G."/>
            <person name="Scheremetjew M."/>
            <person name="Finn R."/>
            <person name="Kale V."/>
            <person name="Holt S."/>
            <person name="Cochrane G."/>
            <person name="Meng A."/>
            <person name="Brown T."/>
            <person name="Cohen L."/>
        </authorList>
    </citation>
    <scope>NUCLEOTIDE SEQUENCE</scope>
    <source>
        <strain evidence="2">GSBS06</strain>
    </source>
</reference>
<dbReference type="SUPFAM" id="SSF46938">
    <property type="entry name" value="CRAL/TRIO N-terminal domain"/>
    <property type="match status" value="1"/>
</dbReference>
<dbReference type="SUPFAM" id="SSF101576">
    <property type="entry name" value="Supernatant protein factor (SPF), C-terminal domain"/>
    <property type="match status" value="1"/>
</dbReference>
<dbReference type="PANTHER" id="PTHR23324:SF83">
    <property type="entry name" value="SEC14-LIKE PROTEIN 2"/>
    <property type="match status" value="1"/>
</dbReference>
<evidence type="ECO:0000313" key="3">
    <source>
        <dbReference type="EMBL" id="CAE0445289.1"/>
    </source>
</evidence>